<proteinExistence type="predicted"/>
<keyword evidence="2" id="KW-1185">Reference proteome</keyword>
<evidence type="ECO:0000313" key="2">
    <source>
        <dbReference type="Proteomes" id="UP000199691"/>
    </source>
</evidence>
<dbReference type="RefSeq" id="WP_176959895.1">
    <property type="nucleotide sequence ID" value="NZ_FNIX01000008.1"/>
</dbReference>
<gene>
    <name evidence="1" type="ORF">SAMN05421507_108102</name>
</gene>
<evidence type="ECO:0000313" key="1">
    <source>
        <dbReference type="EMBL" id="SDP41807.1"/>
    </source>
</evidence>
<protein>
    <submittedName>
        <fullName evidence="1">Uncharacterized protein</fullName>
    </submittedName>
</protein>
<dbReference type="AlphaFoldDB" id="A0A1H0SJA5"/>
<sequence>MEYMHAVTQRGTASSVSAVDSEELTIQDVLNGRATFDEYHSSKDEHLSPEER</sequence>
<name>A0A1H0SJA5_9PSEU</name>
<dbReference type="EMBL" id="FNIX01000008">
    <property type="protein sequence ID" value="SDP41807.1"/>
    <property type="molecule type" value="Genomic_DNA"/>
</dbReference>
<reference evidence="2" key="1">
    <citation type="submission" date="2016-10" db="EMBL/GenBank/DDBJ databases">
        <authorList>
            <person name="Varghese N."/>
            <person name="Submissions S."/>
        </authorList>
    </citation>
    <scope>NUCLEOTIDE SEQUENCE [LARGE SCALE GENOMIC DNA]</scope>
    <source>
        <strain evidence="2">CGMCC 4.6609</strain>
    </source>
</reference>
<organism evidence="1 2">
    <name type="scientific">Lentzea jiangxiensis</name>
    <dbReference type="NCBI Taxonomy" id="641025"/>
    <lineage>
        <taxon>Bacteria</taxon>
        <taxon>Bacillati</taxon>
        <taxon>Actinomycetota</taxon>
        <taxon>Actinomycetes</taxon>
        <taxon>Pseudonocardiales</taxon>
        <taxon>Pseudonocardiaceae</taxon>
        <taxon>Lentzea</taxon>
    </lineage>
</organism>
<accession>A0A1H0SJA5</accession>
<dbReference type="Proteomes" id="UP000199691">
    <property type="component" value="Unassembled WGS sequence"/>
</dbReference>